<dbReference type="PANTHER" id="PTHR43531:SF14">
    <property type="entry name" value="METHYL-ACCEPTING CHEMOTAXIS PROTEIN I-RELATED"/>
    <property type="match status" value="1"/>
</dbReference>
<dbReference type="SUPFAM" id="SSF58104">
    <property type="entry name" value="Methyl-accepting chemotaxis protein (MCP) signaling domain"/>
    <property type="match status" value="1"/>
</dbReference>
<dbReference type="InterPro" id="IPR025991">
    <property type="entry name" value="Chemoreceptor_zinc-bind_dom"/>
</dbReference>
<dbReference type="PANTHER" id="PTHR43531">
    <property type="entry name" value="PROTEIN ICFG"/>
    <property type="match status" value="1"/>
</dbReference>
<dbReference type="RefSeq" id="WP_212680255.1">
    <property type="nucleotide sequence ID" value="NZ_JAGSPK010000007.1"/>
</dbReference>
<proteinExistence type="inferred from homology"/>
<dbReference type="Proteomes" id="UP000682982">
    <property type="component" value="Unassembled WGS sequence"/>
</dbReference>
<reference evidence="7 8" key="1">
    <citation type="submission" date="2021-04" db="EMBL/GenBank/DDBJ databases">
        <title>novel species isolated from subtropical streams in China.</title>
        <authorList>
            <person name="Lu H."/>
        </authorList>
    </citation>
    <scope>NUCLEOTIDE SEQUENCE [LARGE SCALE GENOMIC DNA]</scope>
    <source>
        <strain evidence="7 8">FT147W</strain>
    </source>
</reference>
<dbReference type="SMART" id="SM00304">
    <property type="entry name" value="HAMP"/>
    <property type="match status" value="1"/>
</dbReference>
<dbReference type="Gene3D" id="1.20.120.30">
    <property type="entry name" value="Aspartate receptor, ligand-binding domain"/>
    <property type="match status" value="1"/>
</dbReference>
<dbReference type="SMART" id="SM00283">
    <property type="entry name" value="MA"/>
    <property type="match status" value="1"/>
</dbReference>
<sequence>MKKLIQRLLNSGLWHPGSTLMGQLKFPGKMLLISAAFMLPVICLSVSYLNAVNQDLTFAKKERAGVRYSKSLYAAMEAAINWRYHTRLQILGDPGARVDEMRASFADVFKKVEEIDREAGAELGSTTSLNSSKAALQAAQVTNSNPDEVYQNVTALFQSLIVLQNKVNNGSSLALDPELASYHLMSALLLRTPGILLNVSDLGRLGRAAYKSAEVSPELAVKIAANIALIEHERKLVAEDLATVKLAAPRHFSMLSDSAEEITEKLISTAKKNFAPGAAVVVAEQADYVRTVNGSLQSQFVQVGKNLSVLDAMLAEREAAIKSRLLTTLLVSIFSLCIAAYLLIGFYNSMKAGIAKVKNQLINISMGDLRTEISSAGRDEITSILKELSNMQKSLRDTVQQVQIASDSVVASSIEIAQGTLDLSARTESAASALEESSAALEETTSTVQMTADSVRQASLIAIENAATATRGGDVMHSVVKTMEGIQDSSRKISDIISVIDGIAFQTNILALNAAVEAARAGEQGRGFAVVASEVRALAGRSAEAAKEIKTLISGTTTEISAGTIVVQTAGETMNEIVANADRIKVLLDDVANGAREQSMGVAQIGEAVSELDRNTQANANLVEQTATAANSQRSIAVRLAAQVDEFRLPGNKQPVVVEGIDIDGIIDAHRLWKVKLRDAIEKSAHVDVKTLCRDDCCALGKWIYSDGQRLRDRQSFTTLVENHARFHRVAGQVGELINSGKHEQAEDALSHGTAFSAATTEVVLVLSAIKRMGFN</sequence>
<dbReference type="PROSITE" id="PS50885">
    <property type="entry name" value="HAMP"/>
    <property type="match status" value="1"/>
</dbReference>
<dbReference type="EMBL" id="JAGSPK010000007">
    <property type="protein sequence ID" value="MBR7794224.1"/>
    <property type="molecule type" value="Genomic_DNA"/>
</dbReference>
<feature type="domain" description="HAMP" evidence="6">
    <location>
        <begin position="348"/>
        <end position="400"/>
    </location>
</feature>
<dbReference type="Pfam" id="PF00015">
    <property type="entry name" value="MCPsignal"/>
    <property type="match status" value="1"/>
</dbReference>
<keyword evidence="8" id="KW-1185">Reference proteome</keyword>
<keyword evidence="4" id="KW-0472">Membrane</keyword>
<dbReference type="CDD" id="cd11386">
    <property type="entry name" value="MCP_signal"/>
    <property type="match status" value="1"/>
</dbReference>
<evidence type="ECO:0000259" key="6">
    <source>
        <dbReference type="PROSITE" id="PS50885"/>
    </source>
</evidence>
<keyword evidence="4" id="KW-1133">Transmembrane helix</keyword>
<organism evidence="7 8">
    <name type="scientific">Undibacterium rivi</name>
    <dbReference type="NCBI Taxonomy" id="2828729"/>
    <lineage>
        <taxon>Bacteria</taxon>
        <taxon>Pseudomonadati</taxon>
        <taxon>Pseudomonadota</taxon>
        <taxon>Betaproteobacteria</taxon>
        <taxon>Burkholderiales</taxon>
        <taxon>Oxalobacteraceae</taxon>
        <taxon>Undibacterium</taxon>
    </lineage>
</organism>
<evidence type="ECO:0000259" key="5">
    <source>
        <dbReference type="PROSITE" id="PS50111"/>
    </source>
</evidence>
<evidence type="ECO:0000313" key="8">
    <source>
        <dbReference type="Proteomes" id="UP000682982"/>
    </source>
</evidence>
<gene>
    <name evidence="7" type="ORF">KDM87_16635</name>
</gene>
<name>A0ABS5H803_9BURK</name>
<feature type="transmembrane region" description="Helical" evidence="4">
    <location>
        <begin position="325"/>
        <end position="347"/>
    </location>
</feature>
<protein>
    <submittedName>
        <fullName evidence="7">CZB domain-containing protein</fullName>
    </submittedName>
</protein>
<dbReference type="PROSITE" id="PS50111">
    <property type="entry name" value="CHEMOTAXIS_TRANSDUC_2"/>
    <property type="match status" value="1"/>
</dbReference>
<dbReference type="Pfam" id="PF13682">
    <property type="entry name" value="CZB"/>
    <property type="match status" value="1"/>
</dbReference>
<evidence type="ECO:0000313" key="7">
    <source>
        <dbReference type="EMBL" id="MBR7794224.1"/>
    </source>
</evidence>
<evidence type="ECO:0000256" key="3">
    <source>
        <dbReference type="PROSITE-ProRule" id="PRU00284"/>
    </source>
</evidence>
<comment type="similarity">
    <text evidence="2">Belongs to the methyl-accepting chemotaxis (MCP) protein family.</text>
</comment>
<evidence type="ECO:0000256" key="1">
    <source>
        <dbReference type="ARBA" id="ARBA00022481"/>
    </source>
</evidence>
<dbReference type="PRINTS" id="PR00260">
    <property type="entry name" value="CHEMTRNSDUCR"/>
</dbReference>
<feature type="domain" description="Methyl-accepting transducer" evidence="5">
    <location>
        <begin position="405"/>
        <end position="634"/>
    </location>
</feature>
<dbReference type="InterPro" id="IPR051310">
    <property type="entry name" value="MCP_chemotaxis"/>
</dbReference>
<dbReference type="Gene3D" id="1.10.287.950">
    <property type="entry name" value="Methyl-accepting chemotaxis protein"/>
    <property type="match status" value="1"/>
</dbReference>
<evidence type="ECO:0000256" key="4">
    <source>
        <dbReference type="SAM" id="Phobius"/>
    </source>
</evidence>
<comment type="caution">
    <text evidence="7">The sequence shown here is derived from an EMBL/GenBank/DDBJ whole genome shotgun (WGS) entry which is preliminary data.</text>
</comment>
<keyword evidence="4" id="KW-0812">Transmembrane</keyword>
<keyword evidence="3" id="KW-0807">Transducer</keyword>
<accession>A0ABS5H803</accession>
<dbReference type="InterPro" id="IPR003660">
    <property type="entry name" value="HAMP_dom"/>
</dbReference>
<feature type="transmembrane region" description="Helical" evidence="4">
    <location>
        <begin position="30"/>
        <end position="51"/>
    </location>
</feature>
<keyword evidence="1" id="KW-0488">Methylation</keyword>
<dbReference type="InterPro" id="IPR004089">
    <property type="entry name" value="MCPsignal_dom"/>
</dbReference>
<dbReference type="InterPro" id="IPR004090">
    <property type="entry name" value="Chemotax_Me-accpt_rcpt"/>
</dbReference>
<evidence type="ECO:0000256" key="2">
    <source>
        <dbReference type="ARBA" id="ARBA00029447"/>
    </source>
</evidence>